<accession>A0A645BR20</accession>
<dbReference type="AlphaFoldDB" id="A0A645BR20"/>
<proteinExistence type="predicted"/>
<dbReference type="InterPro" id="IPR041893">
    <property type="entry name" value="ArdA_dom3"/>
</dbReference>
<evidence type="ECO:0008006" key="2">
    <source>
        <dbReference type="Google" id="ProtNLM"/>
    </source>
</evidence>
<organism evidence="1">
    <name type="scientific">bioreactor metagenome</name>
    <dbReference type="NCBI Taxonomy" id="1076179"/>
    <lineage>
        <taxon>unclassified sequences</taxon>
        <taxon>metagenomes</taxon>
        <taxon>ecological metagenomes</taxon>
    </lineage>
</organism>
<name>A0A645BR20_9ZZZZ</name>
<protein>
    <recommendedName>
        <fullName evidence="2">Antirestriction protein ArdA</fullName>
    </recommendedName>
</protein>
<comment type="caution">
    <text evidence="1">The sequence shown here is derived from an EMBL/GenBank/DDBJ whole genome shotgun (WGS) entry which is preliminary data.</text>
</comment>
<dbReference type="InterPro" id="IPR009899">
    <property type="entry name" value="ArdA"/>
</dbReference>
<dbReference type="Gene3D" id="1.10.10.1190">
    <property type="entry name" value="Antirestriction protein ArdA, domain 3"/>
    <property type="match status" value="1"/>
</dbReference>
<dbReference type="Pfam" id="PF07275">
    <property type="entry name" value="ArdA"/>
    <property type="match status" value="1"/>
</dbReference>
<gene>
    <name evidence="1" type="ORF">SDC9_114731</name>
</gene>
<evidence type="ECO:0000313" key="1">
    <source>
        <dbReference type="EMBL" id="MPM67806.1"/>
    </source>
</evidence>
<sequence>MAIPVDEMKNTDFAAIGRRVLGSNQGTVTSYGVLYPTGNSPEQVYNGEQFPEYHWRADDAATVTLESGDYHSGINYEYLYLPCWEAEIEKAVNRLGLQSPHPCATHLDCESMSEQVYRLFTEEYPLSEHLYTLNSLARSYMGFDKQARDDFHAIIEMVQPKTPQDVAVLADNFYEFTVIPGLKTPTDYGRHMIIDSGHYDFDENLEEYIDFKGYGEHRIQSENGSFTDYGYIAYRGCTPAVEELLRQKDSQSMEMGGMHL</sequence>
<dbReference type="EMBL" id="VSSQ01021902">
    <property type="protein sequence ID" value="MPM67806.1"/>
    <property type="molecule type" value="Genomic_DNA"/>
</dbReference>
<reference evidence="1" key="1">
    <citation type="submission" date="2019-08" db="EMBL/GenBank/DDBJ databases">
        <authorList>
            <person name="Kucharzyk K."/>
            <person name="Murdoch R.W."/>
            <person name="Higgins S."/>
            <person name="Loffler F."/>
        </authorList>
    </citation>
    <scope>NUCLEOTIDE SEQUENCE</scope>
</reference>